<dbReference type="InterPro" id="IPR003594">
    <property type="entry name" value="HATPase_dom"/>
</dbReference>
<evidence type="ECO:0000313" key="11">
    <source>
        <dbReference type="Proteomes" id="UP000190669"/>
    </source>
</evidence>
<dbReference type="GO" id="GO:0000155">
    <property type="term" value="F:phosphorelay sensor kinase activity"/>
    <property type="evidence" value="ECO:0007669"/>
    <property type="project" value="InterPro"/>
</dbReference>
<evidence type="ECO:0000313" key="9">
    <source>
        <dbReference type="EMBL" id="SKB56015.1"/>
    </source>
</evidence>
<dbReference type="CDD" id="cd00082">
    <property type="entry name" value="HisKA"/>
    <property type="match status" value="1"/>
</dbReference>
<dbReference type="EC" id="2.7.13.3" evidence="2"/>
<dbReference type="InterPro" id="IPR005467">
    <property type="entry name" value="His_kinase_dom"/>
</dbReference>
<accession>A0AAX2IKH5</accession>
<comment type="caution">
    <text evidence="10">The sequence shown here is derived from an EMBL/GenBank/DDBJ whole genome shotgun (WGS) entry which is preliminary data.</text>
</comment>
<protein>
    <recommendedName>
        <fullName evidence="2">histidine kinase</fullName>
        <ecNumber evidence="2">2.7.13.3</ecNumber>
    </recommendedName>
</protein>
<dbReference type="InterPro" id="IPR036890">
    <property type="entry name" value="HATPase_C_sf"/>
</dbReference>
<evidence type="ECO:0000256" key="7">
    <source>
        <dbReference type="SAM" id="Phobius"/>
    </source>
</evidence>
<feature type="coiled-coil region" evidence="6">
    <location>
        <begin position="74"/>
        <end position="101"/>
    </location>
</feature>
<comment type="catalytic activity">
    <reaction evidence="1">
        <text>ATP + protein L-histidine = ADP + protein N-phospho-L-histidine.</text>
        <dbReference type="EC" id="2.7.13.3"/>
    </reaction>
</comment>
<dbReference type="EMBL" id="UAVR01000009">
    <property type="protein sequence ID" value="SQA89717.1"/>
    <property type="molecule type" value="Genomic_DNA"/>
</dbReference>
<evidence type="ECO:0000259" key="8">
    <source>
        <dbReference type="PROSITE" id="PS50109"/>
    </source>
</evidence>
<sequence length="602" mass="68770">MFLQSVTKSSNLILIAKSFKYMYMKSTDNQPKSLNFRFRKIVHYSLIFCILLIQLIIAGFFYNEFINRKNLAFIENQLKEVNSLENLTDNSRKELLNAQNSLQQYLVNADKKYLDSYFASLDKLGANLDNINSYEAKFPKLKNILSFQKKDSLGSKNLKLLVDSTYQYSTQSNFKAPTPLPSLKKYESNYNLDKYDFHVETKTIADTVKKKGLFGRLGDAISGKENVRKESTIITVKQGKIPEATAIKADVDSVMNLVQNYYTGEIKKMQVQVIGKQNNNSKFYTIFNKLLIYSNGVMNIYDFAIKDSKADLEKEYALRNSENNKIRTNLILGAMVLMFIVSILIMYLTRIAFIYENQLNAANKQINENLNFKNRILGMLSHELRSPLKIIGIFIRKINKKTNDDSIKEYLKSISFTNNTLLMQANQILEYTKNQHVENQLIPVVFNLKNEITSILNSIEPYIETRNNKFLVEENIDPKIEVYSDNTKINQVFMNILANANKFTENGEIKVITKAEFIDENTVALTTIISDTGVGISKSDLEKIFEPYYQGVLSEDVENLGAGLGLSLCKEIVELYSGNISVDSEQNIGTTVSFTINLNVNK</sequence>
<proteinExistence type="predicted"/>
<evidence type="ECO:0000256" key="1">
    <source>
        <dbReference type="ARBA" id="ARBA00000085"/>
    </source>
</evidence>
<dbReference type="Proteomes" id="UP000251937">
    <property type="component" value="Unassembled WGS sequence"/>
</dbReference>
<keyword evidence="7" id="KW-0812">Transmembrane</keyword>
<evidence type="ECO:0000256" key="3">
    <source>
        <dbReference type="ARBA" id="ARBA00022553"/>
    </source>
</evidence>
<keyword evidence="7" id="KW-1133">Transmembrane helix</keyword>
<dbReference type="SUPFAM" id="SSF55874">
    <property type="entry name" value="ATPase domain of HSP90 chaperone/DNA topoisomerase II/histidine kinase"/>
    <property type="match status" value="1"/>
</dbReference>
<dbReference type="Gene3D" id="3.30.565.10">
    <property type="entry name" value="Histidine kinase-like ATPase, C-terminal domain"/>
    <property type="match status" value="1"/>
</dbReference>
<name>A0AAX2IKH5_9FLAO</name>
<dbReference type="Gene3D" id="1.10.287.130">
    <property type="match status" value="1"/>
</dbReference>
<dbReference type="AlphaFoldDB" id="A0AAX2IKH5"/>
<evidence type="ECO:0000256" key="5">
    <source>
        <dbReference type="ARBA" id="ARBA00022777"/>
    </source>
</evidence>
<keyword evidence="5 10" id="KW-0418">Kinase</keyword>
<dbReference type="PRINTS" id="PR00344">
    <property type="entry name" value="BCTRLSENSOR"/>
</dbReference>
<dbReference type="InterPro" id="IPR036097">
    <property type="entry name" value="HisK_dim/P_sf"/>
</dbReference>
<dbReference type="SMART" id="SM00387">
    <property type="entry name" value="HATPase_c"/>
    <property type="match status" value="1"/>
</dbReference>
<keyword evidence="6" id="KW-0175">Coiled coil</keyword>
<keyword evidence="7" id="KW-0472">Membrane</keyword>
<evidence type="ECO:0000256" key="4">
    <source>
        <dbReference type="ARBA" id="ARBA00022679"/>
    </source>
</evidence>
<feature type="domain" description="Histidine kinase" evidence="8">
    <location>
        <begin position="379"/>
        <end position="600"/>
    </location>
</feature>
<evidence type="ECO:0000313" key="12">
    <source>
        <dbReference type="Proteomes" id="UP000251937"/>
    </source>
</evidence>
<keyword evidence="11" id="KW-1185">Reference proteome</keyword>
<dbReference type="SUPFAM" id="SSF47384">
    <property type="entry name" value="Homodimeric domain of signal transducing histidine kinase"/>
    <property type="match status" value="1"/>
</dbReference>
<feature type="transmembrane region" description="Helical" evidence="7">
    <location>
        <begin position="41"/>
        <end position="62"/>
    </location>
</feature>
<reference evidence="9 11" key="1">
    <citation type="submission" date="2017-02" db="EMBL/GenBank/DDBJ databases">
        <authorList>
            <person name="Varghese N."/>
            <person name="Submissions S."/>
        </authorList>
    </citation>
    <scope>NUCLEOTIDE SEQUENCE [LARGE SCALE GENOMIC DNA]</scope>
    <source>
        <strain evidence="9 11">DSM 16775</strain>
    </source>
</reference>
<dbReference type="PANTHER" id="PTHR43047">
    <property type="entry name" value="TWO-COMPONENT HISTIDINE PROTEIN KINASE"/>
    <property type="match status" value="1"/>
</dbReference>
<gene>
    <name evidence="10" type="primary">luxQ_1</name>
    <name evidence="10" type="ORF">NCTC11212_01922</name>
    <name evidence="9" type="ORF">SAMN05421800_103198</name>
</gene>
<dbReference type="Proteomes" id="UP000190669">
    <property type="component" value="Unassembled WGS sequence"/>
</dbReference>
<evidence type="ECO:0000256" key="2">
    <source>
        <dbReference type="ARBA" id="ARBA00012438"/>
    </source>
</evidence>
<dbReference type="InterPro" id="IPR003661">
    <property type="entry name" value="HisK_dim/P_dom"/>
</dbReference>
<dbReference type="EMBL" id="FUZE01000003">
    <property type="protein sequence ID" value="SKB56015.1"/>
    <property type="molecule type" value="Genomic_DNA"/>
</dbReference>
<dbReference type="Pfam" id="PF02518">
    <property type="entry name" value="HATPase_c"/>
    <property type="match status" value="1"/>
</dbReference>
<keyword evidence="4 10" id="KW-0808">Transferase</keyword>
<reference evidence="10 12" key="2">
    <citation type="submission" date="2018-06" db="EMBL/GenBank/DDBJ databases">
        <authorList>
            <consortium name="Pathogen Informatics"/>
            <person name="Doyle S."/>
        </authorList>
    </citation>
    <scope>NUCLEOTIDE SEQUENCE [LARGE SCALE GENOMIC DNA]</scope>
    <source>
        <strain evidence="10 12">NCTC11212</strain>
    </source>
</reference>
<dbReference type="PROSITE" id="PS50109">
    <property type="entry name" value="HIS_KIN"/>
    <property type="match status" value="1"/>
</dbReference>
<feature type="transmembrane region" description="Helical" evidence="7">
    <location>
        <begin position="329"/>
        <end position="348"/>
    </location>
</feature>
<evidence type="ECO:0000313" key="10">
    <source>
        <dbReference type="EMBL" id="SQA89717.1"/>
    </source>
</evidence>
<dbReference type="InterPro" id="IPR004358">
    <property type="entry name" value="Sig_transdc_His_kin-like_C"/>
</dbReference>
<evidence type="ECO:0000256" key="6">
    <source>
        <dbReference type="SAM" id="Coils"/>
    </source>
</evidence>
<keyword evidence="3" id="KW-0597">Phosphoprotein</keyword>
<organism evidence="10 12">
    <name type="scientific">Chryseobacterium balustinum</name>
    <dbReference type="NCBI Taxonomy" id="246"/>
    <lineage>
        <taxon>Bacteria</taxon>
        <taxon>Pseudomonadati</taxon>
        <taxon>Bacteroidota</taxon>
        <taxon>Flavobacteriia</taxon>
        <taxon>Flavobacteriales</taxon>
        <taxon>Weeksellaceae</taxon>
        <taxon>Chryseobacterium group</taxon>
        <taxon>Chryseobacterium</taxon>
    </lineage>
</organism>